<protein>
    <submittedName>
        <fullName evidence="3">Uncharacterized protein</fullName>
    </submittedName>
</protein>
<name>A0A6I8PG39_ORNAN</name>
<keyword evidence="2" id="KW-0732">Signal</keyword>
<keyword evidence="4" id="KW-1185">Reference proteome</keyword>
<organism evidence="3 4">
    <name type="scientific">Ornithorhynchus anatinus</name>
    <name type="common">Duckbill platypus</name>
    <dbReference type="NCBI Taxonomy" id="9258"/>
    <lineage>
        <taxon>Eukaryota</taxon>
        <taxon>Metazoa</taxon>
        <taxon>Chordata</taxon>
        <taxon>Craniata</taxon>
        <taxon>Vertebrata</taxon>
        <taxon>Euteleostomi</taxon>
        <taxon>Mammalia</taxon>
        <taxon>Monotremata</taxon>
        <taxon>Ornithorhynchidae</taxon>
        <taxon>Ornithorhynchus</taxon>
    </lineage>
</organism>
<evidence type="ECO:0000256" key="2">
    <source>
        <dbReference type="SAM" id="SignalP"/>
    </source>
</evidence>
<dbReference type="AlphaFoldDB" id="A0A6I8PG39"/>
<dbReference type="Ensembl" id="ENSOANT00000071936.1">
    <property type="protein sequence ID" value="ENSOANP00000053826.1"/>
    <property type="gene ID" value="ENSOANG00000047762.1"/>
</dbReference>
<proteinExistence type="predicted"/>
<feature type="signal peptide" evidence="2">
    <location>
        <begin position="1"/>
        <end position="24"/>
    </location>
</feature>
<feature type="region of interest" description="Disordered" evidence="1">
    <location>
        <begin position="25"/>
        <end position="44"/>
    </location>
</feature>
<evidence type="ECO:0000313" key="4">
    <source>
        <dbReference type="Proteomes" id="UP000002279"/>
    </source>
</evidence>
<feature type="chain" id="PRO_5026307076" evidence="2">
    <location>
        <begin position="25"/>
        <end position="44"/>
    </location>
</feature>
<sequence>MPRWAGALSALLLLPLLGALPVLAAGPRTGTQGAPPPRARRRCT</sequence>
<dbReference type="InParanoid" id="A0A6I8PG39"/>
<reference evidence="3" key="1">
    <citation type="submission" date="2025-08" db="UniProtKB">
        <authorList>
            <consortium name="Ensembl"/>
        </authorList>
    </citation>
    <scope>IDENTIFICATION</scope>
    <source>
        <strain evidence="3">Glennie</strain>
    </source>
</reference>
<evidence type="ECO:0000256" key="1">
    <source>
        <dbReference type="SAM" id="MobiDB-lite"/>
    </source>
</evidence>
<evidence type="ECO:0000313" key="3">
    <source>
        <dbReference type="Ensembl" id="ENSOANP00000053826.1"/>
    </source>
</evidence>
<reference evidence="3" key="2">
    <citation type="submission" date="2025-09" db="UniProtKB">
        <authorList>
            <consortium name="Ensembl"/>
        </authorList>
    </citation>
    <scope>IDENTIFICATION</scope>
    <source>
        <strain evidence="3">Glennie</strain>
    </source>
</reference>
<dbReference type="Proteomes" id="UP000002279">
    <property type="component" value="Unplaced"/>
</dbReference>
<accession>A0A6I8PG39</accession>